<dbReference type="GO" id="GO:0051301">
    <property type="term" value="P:cell division"/>
    <property type="evidence" value="ECO:0007669"/>
    <property type="project" value="UniProtKB-KW"/>
</dbReference>
<feature type="transmembrane region" description="Helical" evidence="14">
    <location>
        <begin position="54"/>
        <end position="77"/>
    </location>
</feature>
<evidence type="ECO:0000256" key="1">
    <source>
        <dbReference type="ARBA" id="ARBA00004429"/>
    </source>
</evidence>
<evidence type="ECO:0000256" key="8">
    <source>
        <dbReference type="ARBA" id="ARBA00022692"/>
    </source>
</evidence>
<dbReference type="InterPro" id="IPR004513">
    <property type="entry name" value="FtsX"/>
</dbReference>
<evidence type="ECO:0000313" key="18">
    <source>
        <dbReference type="Proteomes" id="UP001139971"/>
    </source>
</evidence>
<feature type="transmembrane region" description="Helical" evidence="14">
    <location>
        <begin position="257"/>
        <end position="278"/>
    </location>
</feature>
<evidence type="ECO:0000256" key="6">
    <source>
        <dbReference type="ARBA" id="ARBA00022519"/>
    </source>
</evidence>
<gene>
    <name evidence="17" type="primary">ftsX</name>
    <name evidence="17" type="ORF">OD750_014210</name>
</gene>
<dbReference type="InterPro" id="IPR003838">
    <property type="entry name" value="ABC3_permease_C"/>
</dbReference>
<feature type="domain" description="FtsX extracellular" evidence="16">
    <location>
        <begin position="92"/>
        <end position="184"/>
    </location>
</feature>
<evidence type="ECO:0000256" key="14">
    <source>
        <dbReference type="SAM" id="Phobius"/>
    </source>
</evidence>
<dbReference type="InterPro" id="IPR040690">
    <property type="entry name" value="FtsX_ECD"/>
</dbReference>
<evidence type="ECO:0000259" key="15">
    <source>
        <dbReference type="Pfam" id="PF02687"/>
    </source>
</evidence>
<keyword evidence="9 14" id="KW-1133">Transmembrane helix</keyword>
<proteinExistence type="inferred from homology"/>
<comment type="caution">
    <text evidence="17">The sequence shown here is derived from an EMBL/GenBank/DDBJ whole genome shotgun (WGS) entry which is preliminary data.</text>
</comment>
<dbReference type="PANTHER" id="PTHR47755">
    <property type="entry name" value="CELL DIVISION PROTEIN FTSX"/>
    <property type="match status" value="1"/>
</dbReference>
<keyword evidence="5 12" id="KW-1003">Cell membrane</keyword>
<comment type="subunit">
    <text evidence="3">Forms a membrane-associated complex with FtsE.</text>
</comment>
<dbReference type="PANTHER" id="PTHR47755:SF1">
    <property type="entry name" value="CELL DIVISION PROTEIN FTSX"/>
    <property type="match status" value="1"/>
</dbReference>
<feature type="transmembrane region" description="Helical" evidence="14">
    <location>
        <begin position="200"/>
        <end position="221"/>
    </location>
</feature>
<evidence type="ECO:0000256" key="7">
    <source>
        <dbReference type="ARBA" id="ARBA00022618"/>
    </source>
</evidence>
<evidence type="ECO:0000313" key="17">
    <source>
        <dbReference type="EMBL" id="MDC8013692.1"/>
    </source>
</evidence>
<name>A0A9X4BJZ3_9GAMM</name>
<protein>
    <recommendedName>
        <fullName evidence="4 12">Cell division protein FtsX</fullName>
    </recommendedName>
</protein>
<dbReference type="Pfam" id="PF18075">
    <property type="entry name" value="FtsX_ECD"/>
    <property type="match status" value="1"/>
</dbReference>
<keyword evidence="10 12" id="KW-0472">Membrane</keyword>
<comment type="subcellular location">
    <subcellularLocation>
        <location evidence="1">Cell inner membrane</location>
        <topology evidence="1">Multi-pass membrane protein</topology>
    </subcellularLocation>
</comment>
<evidence type="ECO:0000256" key="2">
    <source>
        <dbReference type="ARBA" id="ARBA00007379"/>
    </source>
</evidence>
<feature type="domain" description="ABC3 transporter permease C-terminal" evidence="15">
    <location>
        <begin position="207"/>
        <end position="317"/>
    </location>
</feature>
<accession>A0A9X4BJZ3</accession>
<dbReference type="GO" id="GO:0032153">
    <property type="term" value="C:cell division site"/>
    <property type="evidence" value="ECO:0007669"/>
    <property type="project" value="TreeGrafter"/>
</dbReference>
<dbReference type="NCBIfam" id="TIGR00439">
    <property type="entry name" value="FtsX_Gneg"/>
    <property type="match status" value="1"/>
</dbReference>
<keyword evidence="8 14" id="KW-0812">Transmembrane</keyword>
<dbReference type="Gene3D" id="3.30.70.3040">
    <property type="match status" value="1"/>
</dbReference>
<evidence type="ECO:0000256" key="11">
    <source>
        <dbReference type="ARBA" id="ARBA00023306"/>
    </source>
</evidence>
<evidence type="ECO:0000256" key="4">
    <source>
        <dbReference type="ARBA" id="ARBA00021907"/>
    </source>
</evidence>
<dbReference type="InterPro" id="IPR047590">
    <property type="entry name" value="FtsX_proteobact-type"/>
</dbReference>
<sequence length="332" mass="35674">MFGRKPTGNRLKPTTAPRPAERAAPRQRLGFSSWRDQHLYSLFSSLGRLVARPWATALTALVMGLALALPLLFLVLLNNARSLSGGWQDAREITVFMQPASDDAAAAALAQKLSARADVVAVKRKTPQEGLDEFRAMSGFADALDVLKYNPLPNVLIVTPREPARGQDPAVLAALKAESGVDLVQYDASWRRRLGAILELAQRGVFVLAGLLGLATLLVVGNTVRMDIQARAEEIAVMQLIGASPGFVRRPFLYTGIWYGLFAGAFALIAVFAVQFALSGPVGQLLDSYDHRFVLQGLNPLAAASVPFVSAALGWLGAMLATARHLAEGHPE</sequence>
<evidence type="ECO:0000256" key="9">
    <source>
        <dbReference type="ARBA" id="ARBA00022989"/>
    </source>
</evidence>
<keyword evidence="11 12" id="KW-0131">Cell cycle</keyword>
<evidence type="ECO:0000256" key="5">
    <source>
        <dbReference type="ARBA" id="ARBA00022475"/>
    </source>
</evidence>
<reference evidence="17" key="1">
    <citation type="submission" date="2023-02" db="EMBL/GenBank/DDBJ databases">
        <title>Tahibacter soli sp. nov. isolated from soil.</title>
        <authorList>
            <person name="Baek J.H."/>
            <person name="Lee J.K."/>
            <person name="Choi D.G."/>
            <person name="Jeon C.O."/>
        </authorList>
    </citation>
    <scope>NUCLEOTIDE SEQUENCE</scope>
    <source>
        <strain evidence="17">BL</strain>
    </source>
</reference>
<dbReference type="PIRSF" id="PIRSF003097">
    <property type="entry name" value="FtsX"/>
    <property type="match status" value="1"/>
</dbReference>
<comment type="function">
    <text evidence="12">Part of the ABC transporter FtsEX involved in cellular division.</text>
</comment>
<evidence type="ECO:0000256" key="3">
    <source>
        <dbReference type="ARBA" id="ARBA00011160"/>
    </source>
</evidence>
<dbReference type="RefSeq" id="WP_263542385.1">
    <property type="nucleotide sequence ID" value="NZ_JAOVZO020000018.1"/>
</dbReference>
<dbReference type="GO" id="GO:0005886">
    <property type="term" value="C:plasma membrane"/>
    <property type="evidence" value="ECO:0007669"/>
    <property type="project" value="UniProtKB-SubCell"/>
</dbReference>
<comment type="similarity">
    <text evidence="2 12">Belongs to the ABC-4 integral membrane protein family. FtsX subfamily.</text>
</comment>
<organism evidence="17 18">
    <name type="scientific">Tahibacter soli</name>
    <dbReference type="NCBI Taxonomy" id="2983605"/>
    <lineage>
        <taxon>Bacteria</taxon>
        <taxon>Pseudomonadati</taxon>
        <taxon>Pseudomonadota</taxon>
        <taxon>Gammaproteobacteria</taxon>
        <taxon>Lysobacterales</taxon>
        <taxon>Rhodanobacteraceae</taxon>
        <taxon>Tahibacter</taxon>
    </lineage>
</organism>
<evidence type="ECO:0000259" key="16">
    <source>
        <dbReference type="Pfam" id="PF18075"/>
    </source>
</evidence>
<dbReference type="AlphaFoldDB" id="A0A9X4BJZ3"/>
<keyword evidence="18" id="KW-1185">Reference proteome</keyword>
<feature type="region of interest" description="Disordered" evidence="13">
    <location>
        <begin position="1"/>
        <end position="26"/>
    </location>
</feature>
<dbReference type="Proteomes" id="UP001139971">
    <property type="component" value="Unassembled WGS sequence"/>
</dbReference>
<keyword evidence="6 12" id="KW-0997">Cell inner membrane</keyword>
<dbReference type="Pfam" id="PF02687">
    <property type="entry name" value="FtsX"/>
    <property type="match status" value="1"/>
</dbReference>
<feature type="transmembrane region" description="Helical" evidence="14">
    <location>
        <begin position="298"/>
        <end position="321"/>
    </location>
</feature>
<evidence type="ECO:0000256" key="12">
    <source>
        <dbReference type="PIRNR" id="PIRNR003097"/>
    </source>
</evidence>
<evidence type="ECO:0000256" key="10">
    <source>
        <dbReference type="ARBA" id="ARBA00023136"/>
    </source>
</evidence>
<keyword evidence="7 12" id="KW-0132">Cell division</keyword>
<evidence type="ECO:0000256" key="13">
    <source>
        <dbReference type="SAM" id="MobiDB-lite"/>
    </source>
</evidence>
<dbReference type="EMBL" id="JAOVZO020000018">
    <property type="protein sequence ID" value="MDC8013692.1"/>
    <property type="molecule type" value="Genomic_DNA"/>
</dbReference>